<dbReference type="AlphaFoldDB" id="A0A0C4DSQ6"/>
<reference evidence="1" key="1">
    <citation type="submission" date="2010-05" db="EMBL/GenBank/DDBJ databases">
        <title>The Genome Sequence of Magnaporthe poae strain ATCC 64411.</title>
        <authorList>
            <consortium name="The Broad Institute Genome Sequencing Platform"/>
            <consortium name="Broad Institute Genome Sequencing Center for Infectious Disease"/>
            <person name="Ma L.-J."/>
            <person name="Dead R."/>
            <person name="Young S."/>
            <person name="Zeng Q."/>
            <person name="Koehrsen M."/>
            <person name="Alvarado L."/>
            <person name="Berlin A."/>
            <person name="Chapman S.B."/>
            <person name="Chen Z."/>
            <person name="Freedman E."/>
            <person name="Gellesch M."/>
            <person name="Goldberg J."/>
            <person name="Griggs A."/>
            <person name="Gujja S."/>
            <person name="Heilman E.R."/>
            <person name="Heiman D."/>
            <person name="Hepburn T."/>
            <person name="Howarth C."/>
            <person name="Jen D."/>
            <person name="Larson L."/>
            <person name="Mehta T."/>
            <person name="Neiman D."/>
            <person name="Pearson M."/>
            <person name="Roberts A."/>
            <person name="Saif S."/>
            <person name="Shea T."/>
            <person name="Shenoy N."/>
            <person name="Sisk P."/>
            <person name="Stolte C."/>
            <person name="Sykes S."/>
            <person name="Walk T."/>
            <person name="White J."/>
            <person name="Yandava C."/>
            <person name="Haas B."/>
            <person name="Nusbaum C."/>
            <person name="Birren B."/>
        </authorList>
    </citation>
    <scope>NUCLEOTIDE SEQUENCE</scope>
    <source>
        <strain evidence="1">ATCC 64411</strain>
    </source>
</reference>
<sequence>MLGSSQWWLLDVISEPLRRDVAPTAGFARFSRPTIVASSIYWSGPRTKMAEKREQTPPQGVYVLMLSHALTGHITHFLRIGRFLLSRGWPVGLLGSTPHRARIEAAGIERIAWSGIGVDLATERPSPEQVKKGVLDVLTETRYRDRVLAMQKEAAGFSLADLVDSEVRNLATDRA</sequence>
<evidence type="ECO:0000313" key="1">
    <source>
        <dbReference type="EMBL" id="KLU83895.1"/>
    </source>
</evidence>
<reference evidence="2" key="5">
    <citation type="submission" date="2015-06" db="UniProtKB">
        <authorList>
            <consortium name="EnsemblFungi"/>
        </authorList>
    </citation>
    <scope>IDENTIFICATION</scope>
    <source>
        <strain evidence="2">ATCC 64411</strain>
    </source>
</reference>
<reference evidence="3" key="2">
    <citation type="submission" date="2010-05" db="EMBL/GenBank/DDBJ databases">
        <title>The genome sequence of Magnaporthe poae strain ATCC 64411.</title>
        <authorList>
            <person name="Ma L.-J."/>
            <person name="Dead R."/>
            <person name="Young S."/>
            <person name="Zeng Q."/>
            <person name="Koehrsen M."/>
            <person name="Alvarado L."/>
            <person name="Berlin A."/>
            <person name="Chapman S.B."/>
            <person name="Chen Z."/>
            <person name="Freedman E."/>
            <person name="Gellesch M."/>
            <person name="Goldberg J."/>
            <person name="Griggs A."/>
            <person name="Gujja S."/>
            <person name="Heilman E.R."/>
            <person name="Heiman D."/>
            <person name="Hepburn T."/>
            <person name="Howarth C."/>
            <person name="Jen D."/>
            <person name="Larson L."/>
            <person name="Mehta T."/>
            <person name="Neiman D."/>
            <person name="Pearson M."/>
            <person name="Roberts A."/>
            <person name="Saif S."/>
            <person name="Shea T."/>
            <person name="Shenoy N."/>
            <person name="Sisk P."/>
            <person name="Stolte C."/>
            <person name="Sykes S."/>
            <person name="Walk T."/>
            <person name="White J."/>
            <person name="Yandava C."/>
            <person name="Haas B."/>
            <person name="Nusbaum C."/>
            <person name="Birren B."/>
        </authorList>
    </citation>
    <scope>NUCLEOTIDE SEQUENCE [LARGE SCALE GENOMIC DNA]</scope>
    <source>
        <strain evidence="3">ATCC 64411 / 73-15</strain>
    </source>
</reference>
<evidence type="ECO:0000313" key="2">
    <source>
        <dbReference type="EnsemblFungi" id="MAPG_02944T0"/>
    </source>
</evidence>
<dbReference type="eggNOG" id="ENOG502TE0J">
    <property type="taxonomic scope" value="Eukaryota"/>
</dbReference>
<dbReference type="Proteomes" id="UP000011715">
    <property type="component" value="Unassembled WGS sequence"/>
</dbReference>
<reference evidence="2" key="4">
    <citation type="journal article" date="2015" name="G3 (Bethesda)">
        <title>Genome sequences of three phytopathogenic species of the Magnaporthaceae family of fungi.</title>
        <authorList>
            <person name="Okagaki L.H."/>
            <person name="Nunes C.C."/>
            <person name="Sailsbery J."/>
            <person name="Clay B."/>
            <person name="Brown D."/>
            <person name="John T."/>
            <person name="Oh Y."/>
            <person name="Young N."/>
            <person name="Fitzgerald M."/>
            <person name="Haas B.J."/>
            <person name="Zeng Q."/>
            <person name="Young S."/>
            <person name="Adiconis X."/>
            <person name="Fan L."/>
            <person name="Levin J.Z."/>
            <person name="Mitchell T.K."/>
            <person name="Okubara P.A."/>
            <person name="Farman M.L."/>
            <person name="Kohn L.M."/>
            <person name="Birren B."/>
            <person name="Ma L.-J."/>
            <person name="Dean R.A."/>
        </authorList>
    </citation>
    <scope>NUCLEOTIDE SEQUENCE</scope>
    <source>
        <strain evidence="2">ATCC 64411 / 73-15</strain>
    </source>
</reference>
<keyword evidence="3" id="KW-1185">Reference proteome</keyword>
<dbReference type="EMBL" id="ADBL01000714">
    <property type="status" value="NOT_ANNOTATED_CDS"/>
    <property type="molecule type" value="Genomic_DNA"/>
</dbReference>
<dbReference type="EMBL" id="ADBL01000715">
    <property type="status" value="NOT_ANNOTATED_CDS"/>
    <property type="molecule type" value="Genomic_DNA"/>
</dbReference>
<dbReference type="EMBL" id="GL876967">
    <property type="protein sequence ID" value="KLU83895.1"/>
    <property type="molecule type" value="Genomic_DNA"/>
</dbReference>
<proteinExistence type="predicted"/>
<dbReference type="Gene3D" id="3.40.50.2000">
    <property type="entry name" value="Glycogen Phosphorylase B"/>
    <property type="match status" value="1"/>
</dbReference>
<name>A0A0C4DSQ6_MAGP6</name>
<dbReference type="SUPFAM" id="SSF53756">
    <property type="entry name" value="UDP-Glycosyltransferase/glycogen phosphorylase"/>
    <property type="match status" value="1"/>
</dbReference>
<accession>A0A0C4DSQ6</accession>
<dbReference type="EnsemblFungi" id="MAPG_02944T0">
    <property type="protein sequence ID" value="MAPG_02944T0"/>
    <property type="gene ID" value="MAPG_02944"/>
</dbReference>
<evidence type="ECO:0000313" key="3">
    <source>
        <dbReference type="Proteomes" id="UP000011715"/>
    </source>
</evidence>
<organism evidence="2 3">
    <name type="scientific">Magnaporthiopsis poae (strain ATCC 64411 / 73-15)</name>
    <name type="common">Kentucky bluegrass fungus</name>
    <name type="synonym">Magnaporthe poae</name>
    <dbReference type="NCBI Taxonomy" id="644358"/>
    <lineage>
        <taxon>Eukaryota</taxon>
        <taxon>Fungi</taxon>
        <taxon>Dikarya</taxon>
        <taxon>Ascomycota</taxon>
        <taxon>Pezizomycotina</taxon>
        <taxon>Sordariomycetes</taxon>
        <taxon>Sordariomycetidae</taxon>
        <taxon>Magnaporthales</taxon>
        <taxon>Magnaporthaceae</taxon>
        <taxon>Magnaporthiopsis</taxon>
    </lineage>
</organism>
<gene>
    <name evidence="1" type="ORF">MAPG_02944</name>
</gene>
<reference evidence="1" key="3">
    <citation type="submission" date="2011-03" db="EMBL/GenBank/DDBJ databases">
        <title>Annotation of Magnaporthe poae ATCC 64411.</title>
        <authorList>
            <person name="Ma L.-J."/>
            <person name="Dead R."/>
            <person name="Young S.K."/>
            <person name="Zeng Q."/>
            <person name="Gargeya S."/>
            <person name="Fitzgerald M."/>
            <person name="Haas B."/>
            <person name="Abouelleil A."/>
            <person name="Alvarado L."/>
            <person name="Arachchi H.M."/>
            <person name="Berlin A."/>
            <person name="Brown A."/>
            <person name="Chapman S.B."/>
            <person name="Chen Z."/>
            <person name="Dunbar C."/>
            <person name="Freedman E."/>
            <person name="Gearin G."/>
            <person name="Gellesch M."/>
            <person name="Goldberg J."/>
            <person name="Griggs A."/>
            <person name="Gujja S."/>
            <person name="Heiman D."/>
            <person name="Howarth C."/>
            <person name="Larson L."/>
            <person name="Lui A."/>
            <person name="MacDonald P.J.P."/>
            <person name="Mehta T."/>
            <person name="Montmayeur A."/>
            <person name="Murphy C."/>
            <person name="Neiman D."/>
            <person name="Pearson M."/>
            <person name="Priest M."/>
            <person name="Roberts A."/>
            <person name="Saif S."/>
            <person name="Shea T."/>
            <person name="Shenoy N."/>
            <person name="Sisk P."/>
            <person name="Stolte C."/>
            <person name="Sykes S."/>
            <person name="Yandava C."/>
            <person name="Wortman J."/>
            <person name="Nusbaum C."/>
            <person name="Birren B."/>
        </authorList>
    </citation>
    <scope>NUCLEOTIDE SEQUENCE</scope>
    <source>
        <strain evidence="1">ATCC 64411</strain>
    </source>
</reference>
<dbReference type="VEuPathDB" id="FungiDB:MAPG_02944"/>
<protein>
    <submittedName>
        <fullName evidence="1 2">Uncharacterized protein</fullName>
    </submittedName>
</protein>
<dbReference type="OrthoDB" id="1363at2759"/>